<dbReference type="Pfam" id="PF13508">
    <property type="entry name" value="Acetyltransf_7"/>
    <property type="match status" value="1"/>
</dbReference>
<name>A0A4R7ZN04_9ACTN</name>
<comment type="caution">
    <text evidence="4">The sequence shown here is derived from an EMBL/GenBank/DDBJ whole genome shotgun (WGS) entry which is preliminary data.</text>
</comment>
<dbReference type="RefSeq" id="WP_134121785.1">
    <property type="nucleotide sequence ID" value="NZ_SODF01000002.1"/>
</dbReference>
<dbReference type="CDD" id="cd04301">
    <property type="entry name" value="NAT_SF"/>
    <property type="match status" value="1"/>
</dbReference>
<dbReference type="InterPro" id="IPR000182">
    <property type="entry name" value="GNAT_dom"/>
</dbReference>
<accession>A0A4R7ZN04</accession>
<sequence>MKISEIRPDEYERAAELWEASVRATHDFVTESDLDVFRPLVRASFAEIPQLAGLRTDDGLLIGFIGVAEGNVEMLFLDPAYRGRGGGSLLLEHAFADFAATKVDVNEQNPQAIGFYQLHGFRTVSRSEHDETGKPYPILHMTL</sequence>
<dbReference type="Proteomes" id="UP000295447">
    <property type="component" value="Unassembled WGS sequence"/>
</dbReference>
<dbReference type="InterPro" id="IPR016181">
    <property type="entry name" value="Acyl_CoA_acyltransferase"/>
</dbReference>
<dbReference type="Gene3D" id="3.40.630.30">
    <property type="match status" value="1"/>
</dbReference>
<evidence type="ECO:0000259" key="3">
    <source>
        <dbReference type="PROSITE" id="PS51186"/>
    </source>
</evidence>
<keyword evidence="5" id="KW-1185">Reference proteome</keyword>
<dbReference type="SUPFAM" id="SSF55729">
    <property type="entry name" value="Acyl-CoA N-acyltransferases (Nat)"/>
    <property type="match status" value="1"/>
</dbReference>
<reference evidence="4 5" key="1">
    <citation type="submission" date="2019-03" db="EMBL/GenBank/DDBJ databases">
        <title>Genomic Encyclopedia of Type Strains, Phase III (KMG-III): the genomes of soil and plant-associated and newly described type strains.</title>
        <authorList>
            <person name="Whitman W."/>
        </authorList>
    </citation>
    <scope>NUCLEOTIDE SEQUENCE [LARGE SCALE GENOMIC DNA]</scope>
    <source>
        <strain evidence="4 5">VKM Ac-2570</strain>
    </source>
</reference>
<dbReference type="EMBL" id="SODF01000002">
    <property type="protein sequence ID" value="TDW18855.1"/>
    <property type="molecule type" value="Genomic_DNA"/>
</dbReference>
<gene>
    <name evidence="4" type="ORF">EV650_5456</name>
</gene>
<dbReference type="GO" id="GO:0016747">
    <property type="term" value="F:acyltransferase activity, transferring groups other than amino-acyl groups"/>
    <property type="evidence" value="ECO:0007669"/>
    <property type="project" value="InterPro"/>
</dbReference>
<evidence type="ECO:0000256" key="2">
    <source>
        <dbReference type="ARBA" id="ARBA00023315"/>
    </source>
</evidence>
<dbReference type="OrthoDB" id="9788300at2"/>
<proteinExistence type="predicted"/>
<keyword evidence="2" id="KW-0012">Acyltransferase</keyword>
<evidence type="ECO:0000313" key="5">
    <source>
        <dbReference type="Proteomes" id="UP000295447"/>
    </source>
</evidence>
<protein>
    <submittedName>
        <fullName evidence="4">Putative acetyltransferase</fullName>
    </submittedName>
</protein>
<evidence type="ECO:0000313" key="4">
    <source>
        <dbReference type="EMBL" id="TDW18855.1"/>
    </source>
</evidence>
<dbReference type="PANTHER" id="PTHR43800:SF1">
    <property type="entry name" value="PEPTIDYL-LYSINE N-ACETYLTRANSFERASE YJAB"/>
    <property type="match status" value="1"/>
</dbReference>
<feature type="domain" description="N-acetyltransferase" evidence="3">
    <location>
        <begin position="1"/>
        <end position="143"/>
    </location>
</feature>
<dbReference type="PANTHER" id="PTHR43800">
    <property type="entry name" value="PEPTIDYL-LYSINE N-ACETYLTRANSFERASE YJAB"/>
    <property type="match status" value="1"/>
</dbReference>
<organism evidence="4 5">
    <name type="scientific">Kribbella kalugense</name>
    <dbReference type="NCBI Taxonomy" id="2512221"/>
    <lineage>
        <taxon>Bacteria</taxon>
        <taxon>Bacillati</taxon>
        <taxon>Actinomycetota</taxon>
        <taxon>Actinomycetes</taxon>
        <taxon>Propionibacteriales</taxon>
        <taxon>Kribbellaceae</taxon>
        <taxon>Kribbella</taxon>
    </lineage>
</organism>
<evidence type="ECO:0000256" key="1">
    <source>
        <dbReference type="ARBA" id="ARBA00022679"/>
    </source>
</evidence>
<dbReference type="AlphaFoldDB" id="A0A4R7ZN04"/>
<keyword evidence="1 4" id="KW-0808">Transferase</keyword>
<dbReference type="PROSITE" id="PS51186">
    <property type="entry name" value="GNAT"/>
    <property type="match status" value="1"/>
</dbReference>